<proteinExistence type="predicted"/>
<evidence type="ECO:0000313" key="2">
    <source>
        <dbReference type="EMBL" id="MBE0367230.1"/>
    </source>
</evidence>
<keyword evidence="3" id="KW-1185">Reference proteome</keyword>
<dbReference type="EMBL" id="AQGV01000012">
    <property type="protein sequence ID" value="MBE0367230.1"/>
    <property type="molecule type" value="Genomic_DNA"/>
</dbReference>
<feature type="domain" description="Sulfatase-modifying factor enzyme-like" evidence="1">
    <location>
        <begin position="3"/>
        <end position="48"/>
    </location>
</feature>
<dbReference type="InterPro" id="IPR016187">
    <property type="entry name" value="CTDL_fold"/>
</dbReference>
<accession>A0ABR9E8A9</accession>
<dbReference type="SUPFAM" id="SSF56436">
    <property type="entry name" value="C-type lectin-like"/>
    <property type="match status" value="1"/>
</dbReference>
<dbReference type="Gene3D" id="3.90.1580.10">
    <property type="entry name" value="paralog of FGE (formylglycine-generating enzyme)"/>
    <property type="match status" value="1"/>
</dbReference>
<name>A0ABR9E8A9_9GAMM</name>
<dbReference type="InterPro" id="IPR005532">
    <property type="entry name" value="SUMF_dom"/>
</dbReference>
<dbReference type="InterPro" id="IPR042095">
    <property type="entry name" value="SUMF_sf"/>
</dbReference>
<organism evidence="2 3">
    <name type="scientific">Pseudoalteromonas aurantia 208</name>
    <dbReference type="NCBI Taxonomy" id="1314867"/>
    <lineage>
        <taxon>Bacteria</taxon>
        <taxon>Pseudomonadati</taxon>
        <taxon>Pseudomonadota</taxon>
        <taxon>Gammaproteobacteria</taxon>
        <taxon>Alteromonadales</taxon>
        <taxon>Pseudoalteromonadaceae</taxon>
        <taxon>Pseudoalteromonas</taxon>
    </lineage>
</organism>
<evidence type="ECO:0000313" key="3">
    <source>
        <dbReference type="Proteomes" id="UP000615755"/>
    </source>
</evidence>
<comment type="caution">
    <text evidence="2">The sequence shown here is derived from an EMBL/GenBank/DDBJ whole genome shotgun (WGS) entry which is preliminary data.</text>
</comment>
<protein>
    <recommendedName>
        <fullName evidence="1">Sulfatase-modifying factor enzyme-like domain-containing protein</fullName>
    </recommendedName>
</protein>
<dbReference type="Pfam" id="PF03781">
    <property type="entry name" value="FGE-sulfatase"/>
    <property type="match status" value="1"/>
</dbReference>
<evidence type="ECO:0000259" key="1">
    <source>
        <dbReference type="Pfam" id="PF03781"/>
    </source>
</evidence>
<dbReference type="Proteomes" id="UP000615755">
    <property type="component" value="Unassembled WGS sequence"/>
</dbReference>
<reference evidence="2 3" key="1">
    <citation type="submission" date="2015-03" db="EMBL/GenBank/DDBJ databases">
        <title>Genome sequence of Pseudoalteromonas aurantia.</title>
        <authorList>
            <person name="Xie B.-B."/>
            <person name="Rong J.-C."/>
            <person name="Qin Q.-L."/>
            <person name="Zhang Y.-Z."/>
        </authorList>
    </citation>
    <scope>NUCLEOTIDE SEQUENCE [LARGE SCALE GENOMIC DNA]</scope>
    <source>
        <strain evidence="2 3">208</strain>
    </source>
</reference>
<sequence length="55" mass="6245">MLHQEAGRQFYMGTYEVTVAEFQRFVQATGYKVPTKCMVSSKGQWPSPDKTGRGE</sequence>
<gene>
    <name evidence="2" type="ORF">PAUR_a0555</name>
</gene>
<dbReference type="RefSeq" id="WP_192506688.1">
    <property type="nucleotide sequence ID" value="NZ_AQGV01000012.1"/>
</dbReference>